<organism evidence="3 4">
    <name type="scientific">Paenibacillus antibioticophila</name>
    <dbReference type="NCBI Taxonomy" id="1274374"/>
    <lineage>
        <taxon>Bacteria</taxon>
        <taxon>Bacillati</taxon>
        <taxon>Bacillota</taxon>
        <taxon>Bacilli</taxon>
        <taxon>Bacillales</taxon>
        <taxon>Paenibacillaceae</taxon>
        <taxon>Paenibacillus</taxon>
    </lineage>
</organism>
<dbReference type="Pfam" id="PF04715">
    <property type="entry name" value="Anth_synt_I_N"/>
    <property type="match status" value="1"/>
</dbReference>
<name>A0A919Y026_9BACL</name>
<dbReference type="InterPro" id="IPR019999">
    <property type="entry name" value="Anth_synth_I-like"/>
</dbReference>
<evidence type="ECO:0000259" key="2">
    <source>
        <dbReference type="Pfam" id="PF04715"/>
    </source>
</evidence>
<dbReference type="Pfam" id="PF00425">
    <property type="entry name" value="Chorismate_bind"/>
    <property type="match status" value="1"/>
</dbReference>
<dbReference type="SUPFAM" id="SSF56322">
    <property type="entry name" value="ADC synthase"/>
    <property type="match status" value="1"/>
</dbReference>
<dbReference type="PANTHER" id="PTHR11236">
    <property type="entry name" value="AMINOBENZOATE/ANTHRANILATE SYNTHASE"/>
    <property type="match status" value="1"/>
</dbReference>
<feature type="domain" description="Chorismate-utilising enzyme C-terminal" evidence="1">
    <location>
        <begin position="246"/>
        <end position="499"/>
    </location>
</feature>
<evidence type="ECO:0000259" key="1">
    <source>
        <dbReference type="Pfam" id="PF00425"/>
    </source>
</evidence>
<dbReference type="Proteomes" id="UP000681162">
    <property type="component" value="Unassembled WGS sequence"/>
</dbReference>
<evidence type="ECO:0000313" key="4">
    <source>
        <dbReference type="Proteomes" id="UP000681162"/>
    </source>
</evidence>
<dbReference type="AlphaFoldDB" id="A0A919Y026"/>
<dbReference type="InterPro" id="IPR015890">
    <property type="entry name" value="Chorismate_C"/>
</dbReference>
<dbReference type="EMBL" id="BORR01000026">
    <property type="protein sequence ID" value="GIO39753.1"/>
    <property type="molecule type" value="Genomic_DNA"/>
</dbReference>
<dbReference type="PANTHER" id="PTHR11236:SF9">
    <property type="entry name" value="ANTHRANILATE SYNTHASE COMPONENT 1"/>
    <property type="match status" value="1"/>
</dbReference>
<gene>
    <name evidence="3" type="ORF">J41TS12_46140</name>
</gene>
<dbReference type="InterPro" id="IPR005801">
    <property type="entry name" value="ADC_synthase"/>
</dbReference>
<comment type="caution">
    <text evidence="3">The sequence shown here is derived from an EMBL/GenBank/DDBJ whole genome shotgun (WGS) entry which is preliminary data.</text>
</comment>
<dbReference type="InterPro" id="IPR006805">
    <property type="entry name" value="Anth_synth_I_N"/>
</dbReference>
<feature type="domain" description="Anthranilate synthase component I N-terminal" evidence="2">
    <location>
        <begin position="49"/>
        <end position="170"/>
    </location>
</feature>
<dbReference type="PRINTS" id="PR00095">
    <property type="entry name" value="ANTSNTHASEI"/>
</dbReference>
<sequence>MMVETLISKENWEDWQSEGKWGLLPCVISMKSPEGLPKAWKSAWEQANAYSFVLESGKGGRYTFLGLNPVSVIRGKGCHAEVKDLTTGAGRKLIGKPLELIKAWLAPYKSPSHPALPKLGGGAVGFLGYDIARSLERLPALAQDDLGLDDYVWMRFEELWVWDEAESTVYAIVHKAISVEDSMEAQDKLRTPDDVAALYDTARARAAEMLEAWQSFQQTEPFPAFREEQTPPLDELFAESMTSMSQSAFEGAVRQVQEYIAAGDVFQVNLSLRHAFPLAAKPETIYESLRLINPSPYMGLIRLPEFQLVSASPELLVKLEAGRLSTRPIAGTRRRGLTAEEDAAMEAELLSSEKEQAEHIMLVDLLRNDLGRVASYGSVKVSELLTVERYSHVMHLVSEVEGDLAEPLTAFEAIAAVFPGGTITGAPKVRTMEIIEELEPVTRGPYTGAMGWIDYQGNMELNIIIRTLVTQDGVGYIQAGAGIVIDSDPYREYRESQNKAKAIAIAIRHSTRYAFEAENRRWST</sequence>
<keyword evidence="4" id="KW-1185">Reference proteome</keyword>
<evidence type="ECO:0000313" key="3">
    <source>
        <dbReference type="EMBL" id="GIO39753.1"/>
    </source>
</evidence>
<dbReference type="Gene3D" id="3.60.120.10">
    <property type="entry name" value="Anthranilate synthase"/>
    <property type="match status" value="1"/>
</dbReference>
<reference evidence="3 4" key="1">
    <citation type="submission" date="2021-03" db="EMBL/GenBank/DDBJ databases">
        <title>Antimicrobial resistance genes in bacteria isolated from Japanese honey, and their potential for conferring macrolide and lincosamide resistance in the American foulbrood pathogen Paenibacillus larvae.</title>
        <authorList>
            <person name="Okamoto M."/>
            <person name="Kumagai M."/>
            <person name="Kanamori H."/>
            <person name="Takamatsu D."/>
        </authorList>
    </citation>
    <scope>NUCLEOTIDE SEQUENCE [LARGE SCALE GENOMIC DNA]</scope>
    <source>
        <strain evidence="3 4">J41TS12</strain>
    </source>
</reference>
<protein>
    <submittedName>
        <fullName evidence="3">Aminodeoxychorismate synthase, component I</fullName>
    </submittedName>
</protein>
<dbReference type="GO" id="GO:0000162">
    <property type="term" value="P:L-tryptophan biosynthetic process"/>
    <property type="evidence" value="ECO:0007669"/>
    <property type="project" value="TreeGrafter"/>
</dbReference>
<accession>A0A919Y026</accession>
<proteinExistence type="predicted"/>